<dbReference type="AlphaFoldDB" id="A0A812PLM5"/>
<feature type="non-terminal residue" evidence="1">
    <location>
        <position position="60"/>
    </location>
</feature>
<proteinExistence type="predicted"/>
<evidence type="ECO:0000313" key="1">
    <source>
        <dbReference type="EMBL" id="CAE7355775.1"/>
    </source>
</evidence>
<sequence length="60" mass="6202">ELETDAAASKPFLKAGQCCFLTEDTTVNVLPTVNGKLLMALGDGGFQYLLAGARASVGVK</sequence>
<comment type="caution">
    <text evidence="1">The sequence shown here is derived from an EMBL/GenBank/DDBJ whole genome shotgun (WGS) entry which is preliminary data.</text>
</comment>
<protein>
    <submittedName>
        <fullName evidence="1">Uncharacterized protein</fullName>
    </submittedName>
</protein>
<evidence type="ECO:0000313" key="2">
    <source>
        <dbReference type="Proteomes" id="UP000649617"/>
    </source>
</evidence>
<name>A0A812PLM5_SYMPI</name>
<dbReference type="Proteomes" id="UP000649617">
    <property type="component" value="Unassembled WGS sequence"/>
</dbReference>
<dbReference type="EMBL" id="CAJNIZ010013914">
    <property type="protein sequence ID" value="CAE7355775.1"/>
    <property type="molecule type" value="Genomic_DNA"/>
</dbReference>
<reference evidence="1" key="1">
    <citation type="submission" date="2021-02" db="EMBL/GenBank/DDBJ databases">
        <authorList>
            <person name="Dougan E. K."/>
            <person name="Rhodes N."/>
            <person name="Thang M."/>
            <person name="Chan C."/>
        </authorList>
    </citation>
    <scope>NUCLEOTIDE SEQUENCE</scope>
</reference>
<feature type="non-terminal residue" evidence="1">
    <location>
        <position position="1"/>
    </location>
</feature>
<keyword evidence="2" id="KW-1185">Reference proteome</keyword>
<organism evidence="1 2">
    <name type="scientific">Symbiodinium pilosum</name>
    <name type="common">Dinoflagellate</name>
    <dbReference type="NCBI Taxonomy" id="2952"/>
    <lineage>
        <taxon>Eukaryota</taxon>
        <taxon>Sar</taxon>
        <taxon>Alveolata</taxon>
        <taxon>Dinophyceae</taxon>
        <taxon>Suessiales</taxon>
        <taxon>Symbiodiniaceae</taxon>
        <taxon>Symbiodinium</taxon>
    </lineage>
</organism>
<gene>
    <name evidence="1" type="ORF">SPIL2461_LOCUS8458</name>
</gene>
<accession>A0A812PLM5</accession>
<dbReference type="OrthoDB" id="10622116at2759"/>